<accession>A0A1H1S3Y2</accession>
<organism evidence="5 6">
    <name type="scientific">Christiangramia echinicola</name>
    <dbReference type="NCBI Taxonomy" id="279359"/>
    <lineage>
        <taxon>Bacteria</taxon>
        <taxon>Pseudomonadati</taxon>
        <taxon>Bacteroidota</taxon>
        <taxon>Flavobacteriia</taxon>
        <taxon>Flavobacteriales</taxon>
        <taxon>Flavobacteriaceae</taxon>
        <taxon>Christiangramia</taxon>
    </lineage>
</organism>
<name>A0A1H1S3Y2_9FLAO</name>
<evidence type="ECO:0000256" key="3">
    <source>
        <dbReference type="ARBA" id="ARBA00023315"/>
    </source>
</evidence>
<dbReference type="RefSeq" id="WP_089663650.1">
    <property type="nucleotide sequence ID" value="NZ_LT629745.1"/>
</dbReference>
<proteinExistence type="predicted"/>
<evidence type="ECO:0000313" key="6">
    <source>
        <dbReference type="Proteomes" id="UP000198858"/>
    </source>
</evidence>
<feature type="domain" description="Phospholipid/glycerol acyltransferase" evidence="4">
    <location>
        <begin position="29"/>
        <end position="141"/>
    </location>
</feature>
<dbReference type="EMBL" id="LT629745">
    <property type="protein sequence ID" value="SDS42707.1"/>
    <property type="molecule type" value="Genomic_DNA"/>
</dbReference>
<evidence type="ECO:0000259" key="4">
    <source>
        <dbReference type="SMART" id="SM00563"/>
    </source>
</evidence>
<evidence type="ECO:0000256" key="1">
    <source>
        <dbReference type="ARBA" id="ARBA00005189"/>
    </source>
</evidence>
<dbReference type="AlphaFoldDB" id="A0A1H1S3Y2"/>
<dbReference type="STRING" id="1250231.SAMN04488552_3130"/>
<dbReference type="GO" id="GO:0003841">
    <property type="term" value="F:1-acylglycerol-3-phosphate O-acyltransferase activity"/>
    <property type="evidence" value="ECO:0007669"/>
    <property type="project" value="TreeGrafter"/>
</dbReference>
<keyword evidence="6" id="KW-1185">Reference proteome</keyword>
<protein>
    <submittedName>
        <fullName evidence="5">1-acyl-sn-glycerol-3-phosphate acyltransferases</fullName>
    </submittedName>
</protein>
<dbReference type="SMART" id="SM00563">
    <property type="entry name" value="PlsC"/>
    <property type="match status" value="1"/>
</dbReference>
<dbReference type="Proteomes" id="UP000198858">
    <property type="component" value="Chromosome I"/>
</dbReference>
<reference evidence="5 6" key="1">
    <citation type="submission" date="2016-10" db="EMBL/GenBank/DDBJ databases">
        <authorList>
            <person name="Varghese N."/>
            <person name="Submissions S."/>
        </authorList>
    </citation>
    <scope>NUCLEOTIDE SEQUENCE [LARGE SCALE GENOMIC DNA]</scope>
    <source>
        <strain evidence="5 6">Mar_2010_102</strain>
    </source>
</reference>
<sequence length="179" mass="20676">MRGLAKFIFFKVLGWKLENNFDPAIKRCVVIVAPHTSSFDFLIGLLVRKIMNVQINFVGKKELFKPPFGWYFKMVGGSPIDRTGKLKKVDAIAKIFQEKEVFRLAMSPEGTRQKTDKWKTGFYYIAIKAEVPIIRVSFDYAAKKVKISDAYWPTGDFDKDYSEIFSYYDGVQGKIPENF</sequence>
<keyword evidence="3 5" id="KW-0012">Acyltransferase</keyword>
<comment type="pathway">
    <text evidence="1">Lipid metabolism.</text>
</comment>
<evidence type="ECO:0000313" key="5">
    <source>
        <dbReference type="EMBL" id="SDS42707.1"/>
    </source>
</evidence>
<dbReference type="PANTHER" id="PTHR10434">
    <property type="entry name" value="1-ACYL-SN-GLYCEROL-3-PHOSPHATE ACYLTRANSFERASE"/>
    <property type="match status" value="1"/>
</dbReference>
<dbReference type="Pfam" id="PF01553">
    <property type="entry name" value="Acyltransferase"/>
    <property type="match status" value="1"/>
</dbReference>
<gene>
    <name evidence="5" type="ORF">SAMN04488552_3130</name>
</gene>
<keyword evidence="2 5" id="KW-0808">Transferase</keyword>
<dbReference type="PANTHER" id="PTHR10434:SF9">
    <property type="entry name" value="PHOSPHOLIPID_GLYCEROL ACYLTRANSFERASE DOMAIN-CONTAINING PROTEIN"/>
    <property type="match status" value="1"/>
</dbReference>
<dbReference type="InterPro" id="IPR002123">
    <property type="entry name" value="Plipid/glycerol_acylTrfase"/>
</dbReference>
<dbReference type="GO" id="GO:0006654">
    <property type="term" value="P:phosphatidic acid biosynthetic process"/>
    <property type="evidence" value="ECO:0007669"/>
    <property type="project" value="TreeGrafter"/>
</dbReference>
<evidence type="ECO:0000256" key="2">
    <source>
        <dbReference type="ARBA" id="ARBA00022679"/>
    </source>
</evidence>
<dbReference type="SUPFAM" id="SSF69593">
    <property type="entry name" value="Glycerol-3-phosphate (1)-acyltransferase"/>
    <property type="match status" value="1"/>
</dbReference>